<dbReference type="EMBL" id="KK583306">
    <property type="protein sequence ID" value="KDO20666.1"/>
    <property type="molecule type" value="Genomic_DNA"/>
</dbReference>
<evidence type="ECO:0000313" key="3">
    <source>
        <dbReference type="EMBL" id="KDO20666.1"/>
    </source>
</evidence>
<organism evidence="3 4">
    <name type="scientific">Saprolegnia parasitica (strain CBS 223.65)</name>
    <dbReference type="NCBI Taxonomy" id="695850"/>
    <lineage>
        <taxon>Eukaryota</taxon>
        <taxon>Sar</taxon>
        <taxon>Stramenopiles</taxon>
        <taxon>Oomycota</taxon>
        <taxon>Saprolegniomycetes</taxon>
        <taxon>Saprolegniales</taxon>
        <taxon>Saprolegniaceae</taxon>
        <taxon>Saprolegnia</taxon>
    </lineage>
</organism>
<dbReference type="RefSeq" id="XP_012208631.1">
    <property type="nucleotide sequence ID" value="XM_012353241.1"/>
</dbReference>
<dbReference type="PROSITE" id="PS50086">
    <property type="entry name" value="TBC_RABGAP"/>
    <property type="match status" value="1"/>
</dbReference>
<proteinExistence type="predicted"/>
<dbReference type="OrthoDB" id="10263206at2759"/>
<dbReference type="Gene3D" id="1.10.472.80">
    <property type="entry name" value="Ypt/Rab-GAP domain of gyp1p, domain 3"/>
    <property type="match status" value="1"/>
</dbReference>
<dbReference type="PANTHER" id="PTHR22957:SF27">
    <property type="entry name" value="TBC1 DOMAIN FAMILY MEMBER 13"/>
    <property type="match status" value="1"/>
</dbReference>
<dbReference type="Pfam" id="PF00566">
    <property type="entry name" value="RabGAP-TBC"/>
    <property type="match status" value="1"/>
</dbReference>
<accession>A0A067C2B4</accession>
<feature type="region of interest" description="Disordered" evidence="1">
    <location>
        <begin position="1"/>
        <end position="34"/>
    </location>
</feature>
<gene>
    <name evidence="3" type="ORF">SPRG_13418</name>
</gene>
<dbReference type="Gene3D" id="1.10.8.270">
    <property type="entry name" value="putative rabgap domain of human tbc1 domain family member 14 like domains"/>
    <property type="match status" value="1"/>
</dbReference>
<protein>
    <recommendedName>
        <fullName evidence="2">Rab-GAP TBC domain-containing protein</fullName>
    </recommendedName>
</protein>
<dbReference type="STRING" id="695850.A0A067C2B4"/>
<evidence type="ECO:0000259" key="2">
    <source>
        <dbReference type="PROSITE" id="PS50086"/>
    </source>
</evidence>
<reference evidence="3 4" key="1">
    <citation type="journal article" date="2013" name="PLoS Genet.">
        <title>Distinctive expansion of potential virulence genes in the genome of the oomycete fish pathogen Saprolegnia parasitica.</title>
        <authorList>
            <person name="Jiang R.H."/>
            <person name="de Bruijn I."/>
            <person name="Haas B.J."/>
            <person name="Belmonte R."/>
            <person name="Lobach L."/>
            <person name="Christie J."/>
            <person name="van den Ackerveken G."/>
            <person name="Bottin A."/>
            <person name="Bulone V."/>
            <person name="Diaz-Moreno S.M."/>
            <person name="Dumas B."/>
            <person name="Fan L."/>
            <person name="Gaulin E."/>
            <person name="Govers F."/>
            <person name="Grenville-Briggs L.J."/>
            <person name="Horner N.R."/>
            <person name="Levin J.Z."/>
            <person name="Mammella M."/>
            <person name="Meijer H.J."/>
            <person name="Morris P."/>
            <person name="Nusbaum C."/>
            <person name="Oome S."/>
            <person name="Phillips A.J."/>
            <person name="van Rooyen D."/>
            <person name="Rzeszutek E."/>
            <person name="Saraiva M."/>
            <person name="Secombes C.J."/>
            <person name="Seidl M.F."/>
            <person name="Snel B."/>
            <person name="Stassen J.H."/>
            <person name="Sykes S."/>
            <person name="Tripathy S."/>
            <person name="van den Berg H."/>
            <person name="Vega-Arreguin J.C."/>
            <person name="Wawra S."/>
            <person name="Young S.K."/>
            <person name="Zeng Q."/>
            <person name="Dieguez-Uribeondo J."/>
            <person name="Russ C."/>
            <person name="Tyler B.M."/>
            <person name="van West P."/>
        </authorList>
    </citation>
    <scope>NUCLEOTIDE SEQUENCE [LARGE SCALE GENOMIC DNA]</scope>
    <source>
        <strain evidence="3 4">CBS 223.65</strain>
    </source>
</reference>
<dbReference type="InterPro" id="IPR035969">
    <property type="entry name" value="Rab-GAP_TBC_sf"/>
</dbReference>
<sequence length="347" mass="39183">MPMLRASLAGTDPSRFLPPPADEPPSHAPGRTSTRALLDTTRVFSVERLQELVFQGLDADPGMRPVAWRVLLGLLGDRPAQWSTDVAGKRQAYEGLLEQFLPPPPDHALFKDIQKDVARTHVQLSARGIDWMLRILYVFAVAHPEVGYMQGMHDVLAPIIYVFNGDASMEWQAHGEADAFAVFETLMQALAPLHLPSKSVPTKTGVQVQMTRLNTLLRQHDARLWQHLNSVALTPEYYSFRWYITLFSREFPIDATLRIWDALLADKKRFAFLHYVCVAMIISHRSVLLHDEADFGSCLTVLQSEPPISAQTLLERALHLRNVDRTADTVARQRLDGRRVVSPVRKV</sequence>
<dbReference type="GO" id="GO:0006886">
    <property type="term" value="P:intracellular protein transport"/>
    <property type="evidence" value="ECO:0007669"/>
    <property type="project" value="TreeGrafter"/>
</dbReference>
<dbReference type="SUPFAM" id="SSF47923">
    <property type="entry name" value="Ypt/Rab-GAP domain of gyp1p"/>
    <property type="match status" value="2"/>
</dbReference>
<feature type="domain" description="Rab-GAP TBC" evidence="2">
    <location>
        <begin position="58"/>
        <end position="267"/>
    </location>
</feature>
<feature type="compositionally biased region" description="Pro residues" evidence="1">
    <location>
        <begin position="16"/>
        <end position="27"/>
    </location>
</feature>
<dbReference type="InterPro" id="IPR000195">
    <property type="entry name" value="Rab-GAP-TBC_dom"/>
</dbReference>
<dbReference type="SMART" id="SM00164">
    <property type="entry name" value="TBC"/>
    <property type="match status" value="1"/>
</dbReference>
<dbReference type="FunFam" id="1.10.472.80:FF:000048">
    <property type="entry name" value="TBC domain containing protein"/>
    <property type="match status" value="1"/>
</dbReference>
<dbReference type="VEuPathDB" id="FungiDB:SPRG_13418"/>
<evidence type="ECO:0000313" key="4">
    <source>
        <dbReference type="Proteomes" id="UP000030745"/>
    </source>
</evidence>
<keyword evidence="4" id="KW-1185">Reference proteome</keyword>
<name>A0A067C2B4_SAPPC</name>
<dbReference type="PANTHER" id="PTHR22957">
    <property type="entry name" value="TBC1 DOMAIN FAMILY MEMBER GTPASE-ACTIVATING PROTEIN"/>
    <property type="match status" value="1"/>
</dbReference>
<dbReference type="GeneID" id="24135297"/>
<dbReference type="AlphaFoldDB" id="A0A067C2B4"/>
<evidence type="ECO:0000256" key="1">
    <source>
        <dbReference type="SAM" id="MobiDB-lite"/>
    </source>
</evidence>
<dbReference type="KEGG" id="spar:SPRG_13418"/>
<dbReference type="GO" id="GO:0005096">
    <property type="term" value="F:GTPase activator activity"/>
    <property type="evidence" value="ECO:0007669"/>
    <property type="project" value="TreeGrafter"/>
</dbReference>
<dbReference type="OMA" id="GINDECK"/>
<dbReference type="Proteomes" id="UP000030745">
    <property type="component" value="Unassembled WGS sequence"/>
</dbReference>